<organism evidence="1 2">
    <name type="scientific">Dreissena polymorpha</name>
    <name type="common">Zebra mussel</name>
    <name type="synonym">Mytilus polymorpha</name>
    <dbReference type="NCBI Taxonomy" id="45954"/>
    <lineage>
        <taxon>Eukaryota</taxon>
        <taxon>Metazoa</taxon>
        <taxon>Spiralia</taxon>
        <taxon>Lophotrochozoa</taxon>
        <taxon>Mollusca</taxon>
        <taxon>Bivalvia</taxon>
        <taxon>Autobranchia</taxon>
        <taxon>Heteroconchia</taxon>
        <taxon>Euheterodonta</taxon>
        <taxon>Imparidentia</taxon>
        <taxon>Neoheterodontei</taxon>
        <taxon>Myida</taxon>
        <taxon>Dreissenoidea</taxon>
        <taxon>Dreissenidae</taxon>
        <taxon>Dreissena</taxon>
    </lineage>
</organism>
<evidence type="ECO:0000313" key="1">
    <source>
        <dbReference type="EMBL" id="KAH3774981.1"/>
    </source>
</evidence>
<sequence length="113" mass="12844">MRLGSECVSSASTMFGPSALATSILLHNSSLEILNCQRILRIFLRQELMKTCTTFLQLQFQSGYKKMMVRRNVCSSLDTCILKRATKLPMHRWSIWFPVDTSGDIQVALCILL</sequence>
<dbReference type="EMBL" id="JAIWYP010000009">
    <property type="protein sequence ID" value="KAH3774981.1"/>
    <property type="molecule type" value="Genomic_DNA"/>
</dbReference>
<dbReference type="AlphaFoldDB" id="A0A9D4IGV1"/>
<protein>
    <submittedName>
        <fullName evidence="1">Uncharacterized protein</fullName>
    </submittedName>
</protein>
<accession>A0A9D4IGV1</accession>
<dbReference type="Proteomes" id="UP000828390">
    <property type="component" value="Unassembled WGS sequence"/>
</dbReference>
<keyword evidence="2" id="KW-1185">Reference proteome</keyword>
<reference evidence="1" key="2">
    <citation type="submission" date="2020-11" db="EMBL/GenBank/DDBJ databases">
        <authorList>
            <person name="McCartney M.A."/>
            <person name="Auch B."/>
            <person name="Kono T."/>
            <person name="Mallez S."/>
            <person name="Becker A."/>
            <person name="Gohl D.M."/>
            <person name="Silverstein K.A.T."/>
            <person name="Koren S."/>
            <person name="Bechman K.B."/>
            <person name="Herman A."/>
            <person name="Abrahante J.E."/>
            <person name="Garbe J."/>
        </authorList>
    </citation>
    <scope>NUCLEOTIDE SEQUENCE</scope>
    <source>
        <strain evidence="1">Duluth1</strain>
        <tissue evidence="1">Whole animal</tissue>
    </source>
</reference>
<comment type="caution">
    <text evidence="1">The sequence shown here is derived from an EMBL/GenBank/DDBJ whole genome shotgun (WGS) entry which is preliminary data.</text>
</comment>
<proteinExistence type="predicted"/>
<reference evidence="1" key="1">
    <citation type="journal article" date="2019" name="bioRxiv">
        <title>The Genome of the Zebra Mussel, Dreissena polymorpha: A Resource for Invasive Species Research.</title>
        <authorList>
            <person name="McCartney M.A."/>
            <person name="Auch B."/>
            <person name="Kono T."/>
            <person name="Mallez S."/>
            <person name="Zhang Y."/>
            <person name="Obille A."/>
            <person name="Becker A."/>
            <person name="Abrahante J.E."/>
            <person name="Garbe J."/>
            <person name="Badalamenti J.P."/>
            <person name="Herman A."/>
            <person name="Mangelson H."/>
            <person name="Liachko I."/>
            <person name="Sullivan S."/>
            <person name="Sone E.D."/>
            <person name="Koren S."/>
            <person name="Silverstein K.A.T."/>
            <person name="Beckman K.B."/>
            <person name="Gohl D.M."/>
        </authorList>
    </citation>
    <scope>NUCLEOTIDE SEQUENCE</scope>
    <source>
        <strain evidence="1">Duluth1</strain>
        <tissue evidence="1">Whole animal</tissue>
    </source>
</reference>
<evidence type="ECO:0000313" key="2">
    <source>
        <dbReference type="Proteomes" id="UP000828390"/>
    </source>
</evidence>
<gene>
    <name evidence="1" type="ORF">DPMN_176376</name>
</gene>
<name>A0A9D4IGV1_DREPO</name>